<evidence type="ECO:0000256" key="2">
    <source>
        <dbReference type="ARBA" id="ARBA00022771"/>
    </source>
</evidence>
<accession>A0A9P0JLG0</accession>
<dbReference type="AlphaFoldDB" id="A0A9P0JLG0"/>
<dbReference type="Pfam" id="PF21787">
    <property type="entry name" value="TNP-like_RNaseH_N"/>
    <property type="match status" value="1"/>
</dbReference>
<organism evidence="8 9">
    <name type="scientific">Acanthoscelides obtectus</name>
    <name type="common">Bean weevil</name>
    <name type="synonym">Bruchus obtectus</name>
    <dbReference type="NCBI Taxonomy" id="200917"/>
    <lineage>
        <taxon>Eukaryota</taxon>
        <taxon>Metazoa</taxon>
        <taxon>Ecdysozoa</taxon>
        <taxon>Arthropoda</taxon>
        <taxon>Hexapoda</taxon>
        <taxon>Insecta</taxon>
        <taxon>Pterygota</taxon>
        <taxon>Neoptera</taxon>
        <taxon>Endopterygota</taxon>
        <taxon>Coleoptera</taxon>
        <taxon>Polyphaga</taxon>
        <taxon>Cucujiformia</taxon>
        <taxon>Chrysomeloidea</taxon>
        <taxon>Chrysomelidae</taxon>
        <taxon>Bruchinae</taxon>
        <taxon>Bruchini</taxon>
        <taxon>Acanthoscelides</taxon>
    </lineage>
</organism>
<evidence type="ECO:0000256" key="3">
    <source>
        <dbReference type="ARBA" id="ARBA00022833"/>
    </source>
</evidence>
<evidence type="ECO:0000256" key="1">
    <source>
        <dbReference type="ARBA" id="ARBA00022723"/>
    </source>
</evidence>
<dbReference type="Proteomes" id="UP001152888">
    <property type="component" value="Unassembled WGS sequence"/>
</dbReference>
<dbReference type="PANTHER" id="PTHR46927:SF3">
    <property type="entry name" value="THAP-TYPE DOMAIN-CONTAINING PROTEIN"/>
    <property type="match status" value="1"/>
</dbReference>
<keyword evidence="6" id="KW-0175">Coiled coil</keyword>
<dbReference type="Pfam" id="PF12017">
    <property type="entry name" value="Tnp_P_element"/>
    <property type="match status" value="1"/>
</dbReference>
<dbReference type="OrthoDB" id="6627680at2759"/>
<feature type="domain" description="THAP-type" evidence="7">
    <location>
        <begin position="1"/>
        <end position="91"/>
    </location>
</feature>
<dbReference type="GO" id="GO:0003677">
    <property type="term" value="F:DNA binding"/>
    <property type="evidence" value="ECO:0007669"/>
    <property type="project" value="UniProtKB-UniRule"/>
</dbReference>
<gene>
    <name evidence="8" type="ORF">ACAOBT_LOCUS1057</name>
</gene>
<dbReference type="Pfam" id="PF21788">
    <property type="entry name" value="TNP-like_GBD"/>
    <property type="match status" value="1"/>
</dbReference>
<dbReference type="SUPFAM" id="SSF57716">
    <property type="entry name" value="Glucocorticoid receptor-like (DNA-binding domain)"/>
    <property type="match status" value="1"/>
</dbReference>
<proteinExistence type="predicted"/>
<dbReference type="SMART" id="SM00980">
    <property type="entry name" value="THAP"/>
    <property type="match status" value="1"/>
</dbReference>
<dbReference type="PROSITE" id="PS50950">
    <property type="entry name" value="ZF_THAP"/>
    <property type="match status" value="1"/>
</dbReference>
<name>A0A9P0JLG0_ACAOB</name>
<dbReference type="InterPro" id="IPR021896">
    <property type="entry name" value="THAP9-like_HTH"/>
</dbReference>
<sequence length="864" mass="99509">MPGCAVANCKNYNRVTKGSDIRYFRFPKNEEFVKRWVGACRREDEINLRNACICSEHFDASCFEIPLRQKLLKYTPKNSRYLKPDAVPTLRLPGCHDSCSQNQGDRSARLKKRTQHKNVEDMLKASTSIILNLTQQKSTNDIRTETTTLATAGIEKASDIQIKTLKERIVVLEKQNKALTEQVEKIEEKTALKYKDVLAKVFTPGQIKKLLNAGKKRVRWSPEDIATAISLRSVSPKAYRYLRVNNYPLPALSTLRSWVSSFDVHQGILKSVITLMQKKSLDCTEADRICVLSFDEMYVSNKIEIDKKTEQIIGPHRCCQTVMVRGLLSKWKQPIYYEFDQSMMKYIIEKIVAELFRANFIVVAITSDMGTGNTGLWSQLGVGHQNCFFNHPCDNSLKIFVFADPPHLLKLTRNHLIDHGFIIDNKVINKDYFEALLNISTSELTIAHKLTPHHLCLKGSMRQKVRPAVQLLSNSVAKAISYAGENGLMPKDSYWKEAAVVVQLFNDWFDLFNCRSKFVENCPTRNAYGTDLDKQIRLLDEMSEVVSSMRIGKHKGLIPFQKGILLSNRSLKELLPYLREKYNVEYILTSRLNQDVLENFFSYIRGMGGANDHHSPLDFKYRLRWYILGKNSSAIFTECRNESCLTNMIESSSLPSDMSTSEDICLTQKMLSNLVEEVGCSKGPQCEEEQIIQNTFVEALYLEDHVIDEDMLKLVDNYEVKEKIHHDSLKYVAGFVAYKFKHKYNLGNPTNTFERNIEPDWLQTISRGSLLYPNDELYEATLKLESVFYTMHGSSLSKENQIFHKLAQNTLNQLKNTSIQFEVLLCLSSTRTYIRLRDMNRKISFNKCQRTLEKKMSKFVNFRK</sequence>
<dbReference type="EMBL" id="CAKOFQ010006660">
    <property type="protein sequence ID" value="CAH1955416.1"/>
    <property type="molecule type" value="Genomic_DNA"/>
</dbReference>
<evidence type="ECO:0000259" key="7">
    <source>
        <dbReference type="PROSITE" id="PS50950"/>
    </source>
</evidence>
<dbReference type="GO" id="GO:0008270">
    <property type="term" value="F:zinc ion binding"/>
    <property type="evidence" value="ECO:0007669"/>
    <property type="project" value="UniProtKB-KW"/>
</dbReference>
<evidence type="ECO:0000313" key="8">
    <source>
        <dbReference type="EMBL" id="CAH1955416.1"/>
    </source>
</evidence>
<keyword evidence="4 5" id="KW-0238">DNA-binding</keyword>
<keyword evidence="9" id="KW-1185">Reference proteome</keyword>
<keyword evidence="2 5" id="KW-0863">Zinc-finger</keyword>
<comment type="caution">
    <text evidence="8">The sequence shown here is derived from an EMBL/GenBank/DDBJ whole genome shotgun (WGS) entry which is preliminary data.</text>
</comment>
<protein>
    <recommendedName>
        <fullName evidence="7">THAP-type domain-containing protein</fullName>
    </recommendedName>
</protein>
<evidence type="ECO:0000256" key="6">
    <source>
        <dbReference type="SAM" id="Coils"/>
    </source>
</evidence>
<feature type="coiled-coil region" evidence="6">
    <location>
        <begin position="162"/>
        <end position="189"/>
    </location>
</feature>
<keyword evidence="3" id="KW-0862">Zinc</keyword>
<dbReference type="InterPro" id="IPR048365">
    <property type="entry name" value="TNP-like_RNaseH_N"/>
</dbReference>
<reference evidence="8" key="1">
    <citation type="submission" date="2022-03" db="EMBL/GenBank/DDBJ databases">
        <authorList>
            <person name="Sayadi A."/>
        </authorList>
    </citation>
    <scope>NUCLEOTIDE SEQUENCE</scope>
</reference>
<dbReference type="Pfam" id="PF05485">
    <property type="entry name" value="THAP"/>
    <property type="match status" value="1"/>
</dbReference>
<dbReference type="InterPro" id="IPR048366">
    <property type="entry name" value="TNP-like_GBD"/>
</dbReference>
<dbReference type="InterPro" id="IPR048367">
    <property type="entry name" value="TNP-like_RNaseH_C"/>
</dbReference>
<dbReference type="PANTHER" id="PTHR46927">
    <property type="entry name" value="AGAP005574-PA"/>
    <property type="match status" value="1"/>
</dbReference>
<dbReference type="InterPro" id="IPR052224">
    <property type="entry name" value="THAP_domain_protein"/>
</dbReference>
<evidence type="ECO:0000256" key="5">
    <source>
        <dbReference type="PROSITE-ProRule" id="PRU00309"/>
    </source>
</evidence>
<evidence type="ECO:0000313" key="9">
    <source>
        <dbReference type="Proteomes" id="UP001152888"/>
    </source>
</evidence>
<dbReference type="SMART" id="SM00692">
    <property type="entry name" value="DM3"/>
    <property type="match status" value="1"/>
</dbReference>
<dbReference type="InterPro" id="IPR006612">
    <property type="entry name" value="THAP_Znf"/>
</dbReference>
<evidence type="ECO:0000256" key="4">
    <source>
        <dbReference type="ARBA" id="ARBA00023125"/>
    </source>
</evidence>
<keyword evidence="1" id="KW-0479">Metal-binding</keyword>
<dbReference type="Pfam" id="PF21789">
    <property type="entry name" value="TNP-like_RNaseH_C"/>
    <property type="match status" value="1"/>
</dbReference>